<dbReference type="InterPro" id="IPR036974">
    <property type="entry name" value="PUA_sf"/>
</dbReference>
<name>A0A1W9KVM2_9BURK</name>
<dbReference type="PANTHER" id="PTHR42873">
    <property type="entry name" value="RIBOSOMAL RNA LARGE SUBUNIT METHYLTRANSFERASE"/>
    <property type="match status" value="1"/>
</dbReference>
<dbReference type="EMBL" id="MTEI01000005">
    <property type="protein sequence ID" value="OQW88168.1"/>
    <property type="molecule type" value="Genomic_DNA"/>
</dbReference>
<dbReference type="InterPro" id="IPR041532">
    <property type="entry name" value="RlmI-like_PUA"/>
</dbReference>
<dbReference type="CDD" id="cd02440">
    <property type="entry name" value="AdoMet_MTases"/>
    <property type="match status" value="1"/>
</dbReference>
<keyword evidence="2" id="KW-0963">Cytoplasm</keyword>
<comment type="caution">
    <text evidence="9">The sequence shown here is derived from an EMBL/GenBank/DDBJ whole genome shotgun (WGS) entry which is preliminary data.</text>
</comment>
<dbReference type="Gene3D" id="2.30.130.10">
    <property type="entry name" value="PUA domain"/>
    <property type="match status" value="1"/>
</dbReference>
<dbReference type="AlphaFoldDB" id="A0A1W9KVM2"/>
<reference evidence="9 10" key="1">
    <citation type="submission" date="2017-01" db="EMBL/GenBank/DDBJ databases">
        <title>Novel large sulfur bacteria in the metagenomes of groundwater-fed chemosynthetic microbial mats in the Lake Huron basin.</title>
        <authorList>
            <person name="Sharrar A.M."/>
            <person name="Flood B.E."/>
            <person name="Bailey J.V."/>
            <person name="Jones D.S."/>
            <person name="Biddanda B."/>
            <person name="Ruberg S.A."/>
            <person name="Marcus D.N."/>
            <person name="Dick G.J."/>
        </authorList>
    </citation>
    <scope>NUCLEOTIDE SEQUENCE [LARGE SCALE GENOMIC DNA]</scope>
    <source>
        <strain evidence="9">A7</strain>
    </source>
</reference>
<dbReference type="Pfam" id="PF17785">
    <property type="entry name" value="PUA_3"/>
    <property type="match status" value="1"/>
</dbReference>
<evidence type="ECO:0000256" key="2">
    <source>
        <dbReference type="ARBA" id="ARBA00022490"/>
    </source>
</evidence>
<dbReference type="InterPro" id="IPR029063">
    <property type="entry name" value="SAM-dependent_MTases_sf"/>
</dbReference>
<dbReference type="PROSITE" id="PS50890">
    <property type="entry name" value="PUA"/>
    <property type="match status" value="1"/>
</dbReference>
<dbReference type="Proteomes" id="UP000192505">
    <property type="component" value="Unassembled WGS sequence"/>
</dbReference>
<dbReference type="SUPFAM" id="SSF53335">
    <property type="entry name" value="S-adenosyl-L-methionine-dependent methyltransferases"/>
    <property type="match status" value="1"/>
</dbReference>
<evidence type="ECO:0000256" key="5">
    <source>
        <dbReference type="ARBA" id="ARBA00022691"/>
    </source>
</evidence>
<dbReference type="PANTHER" id="PTHR42873:SF1">
    <property type="entry name" value="S-ADENOSYLMETHIONINE-DEPENDENT METHYLTRANSFERASE DOMAIN-CONTAINING PROTEIN"/>
    <property type="match status" value="1"/>
</dbReference>
<evidence type="ECO:0000256" key="4">
    <source>
        <dbReference type="ARBA" id="ARBA00022679"/>
    </source>
</evidence>
<dbReference type="GO" id="GO:0008168">
    <property type="term" value="F:methyltransferase activity"/>
    <property type="evidence" value="ECO:0007669"/>
    <property type="project" value="UniProtKB-KW"/>
</dbReference>
<organism evidence="9 10">
    <name type="scientific">Rhodoferax ferrireducens</name>
    <dbReference type="NCBI Taxonomy" id="192843"/>
    <lineage>
        <taxon>Bacteria</taxon>
        <taxon>Pseudomonadati</taxon>
        <taxon>Pseudomonadota</taxon>
        <taxon>Betaproteobacteria</taxon>
        <taxon>Burkholderiales</taxon>
        <taxon>Comamonadaceae</taxon>
        <taxon>Rhodoferax</taxon>
    </lineage>
</organism>
<dbReference type="SUPFAM" id="SSF88697">
    <property type="entry name" value="PUA domain-like"/>
    <property type="match status" value="1"/>
</dbReference>
<sequence>MKSIRLRPGKERSLLRQHPWIFESAIAKGGADAGETVRVESAEGQFLGWAAFSPSSKIRARVWSFDEAQRIDASFFIAACAIAIRARGRFDIQSNGVRLVHGESDGLPGLIVDRYDDTLVAQFTSAGVERWKDVIAEALLAATGLTQLYERSDASSRALEGLPEATGWLRGAGAVDLLLQEHSWQLQVNIAEGHKTGFYLDQRDSRKRFFDYARRLQFERVLNCYCYTGGFTVAALKGGASHVTSIDSSGPALAKAAANVALNGFAPERATFMDADVNASLRQLIEQGRTFDAIVLDPPKFAPTVAHADRAARAYKDINRLAFKLLEPGGVLFTYSCSGGISADLFHKIVASAGCDAGVDGYIHERMGGAPDHPMTIHFPEGEYLKGLVVMRK</sequence>
<evidence type="ECO:0000256" key="3">
    <source>
        <dbReference type="ARBA" id="ARBA00022603"/>
    </source>
</evidence>
<evidence type="ECO:0000313" key="10">
    <source>
        <dbReference type="Proteomes" id="UP000192505"/>
    </source>
</evidence>
<evidence type="ECO:0000256" key="1">
    <source>
        <dbReference type="ARBA" id="ARBA00004496"/>
    </source>
</evidence>
<dbReference type="CDD" id="cd21153">
    <property type="entry name" value="PUA_RlmI"/>
    <property type="match status" value="1"/>
</dbReference>
<comment type="similarity">
    <text evidence="6">Belongs to the methyltransferase superfamily. RlmI family.</text>
</comment>
<keyword evidence="5" id="KW-0949">S-adenosyl-L-methionine</keyword>
<dbReference type="CDD" id="cd11572">
    <property type="entry name" value="RlmI_M_like"/>
    <property type="match status" value="1"/>
</dbReference>
<protein>
    <submittedName>
        <fullName evidence="9">23S rRNA methyltransferase</fullName>
    </submittedName>
</protein>
<dbReference type="GO" id="GO:0005737">
    <property type="term" value="C:cytoplasm"/>
    <property type="evidence" value="ECO:0007669"/>
    <property type="project" value="UniProtKB-SubCell"/>
</dbReference>
<dbReference type="Pfam" id="PF10672">
    <property type="entry name" value="Methyltrans_SAM"/>
    <property type="match status" value="1"/>
</dbReference>
<keyword evidence="4 9" id="KW-0808">Transferase</keyword>
<gene>
    <name evidence="9" type="ORF">BWK72_10585</name>
</gene>
<proteinExistence type="inferred from homology"/>
<accession>A0A1W9KVM2</accession>
<evidence type="ECO:0000259" key="7">
    <source>
        <dbReference type="Pfam" id="PF10672"/>
    </source>
</evidence>
<dbReference type="GO" id="GO:0003723">
    <property type="term" value="F:RNA binding"/>
    <property type="evidence" value="ECO:0007669"/>
    <property type="project" value="InterPro"/>
</dbReference>
<dbReference type="Gene3D" id="3.40.50.150">
    <property type="entry name" value="Vaccinia Virus protein VP39"/>
    <property type="match status" value="1"/>
</dbReference>
<evidence type="ECO:0000313" key="9">
    <source>
        <dbReference type="EMBL" id="OQW88168.1"/>
    </source>
</evidence>
<dbReference type="InterPro" id="IPR015947">
    <property type="entry name" value="PUA-like_sf"/>
</dbReference>
<evidence type="ECO:0000256" key="6">
    <source>
        <dbReference type="ARBA" id="ARBA00038091"/>
    </source>
</evidence>
<dbReference type="InterPro" id="IPR019614">
    <property type="entry name" value="SAM-dep_methyl-trfase"/>
</dbReference>
<dbReference type="Gene3D" id="3.30.750.80">
    <property type="entry name" value="RNA methyltransferase domain (HRMD) like"/>
    <property type="match status" value="1"/>
</dbReference>
<evidence type="ECO:0000259" key="8">
    <source>
        <dbReference type="Pfam" id="PF17785"/>
    </source>
</evidence>
<dbReference type="GO" id="GO:0032259">
    <property type="term" value="P:methylation"/>
    <property type="evidence" value="ECO:0007669"/>
    <property type="project" value="UniProtKB-KW"/>
</dbReference>
<feature type="domain" description="S-adenosylmethionine-dependent methyltransferase" evidence="7">
    <location>
        <begin position="165"/>
        <end position="349"/>
    </location>
</feature>
<comment type="subcellular location">
    <subcellularLocation>
        <location evidence="1">Cytoplasm</location>
    </subcellularLocation>
</comment>
<feature type="domain" description="RlmI-like PUA" evidence="8">
    <location>
        <begin position="4"/>
        <end position="65"/>
    </location>
</feature>
<keyword evidence="3 9" id="KW-0489">Methyltransferase</keyword>